<protein>
    <submittedName>
        <fullName evidence="1">Uncharacterized protein</fullName>
    </submittedName>
</protein>
<name>A0A0R3N2A6_9BRAD</name>
<dbReference type="EMBL" id="LLYB01000049">
    <property type="protein sequence ID" value="KRR26074.1"/>
    <property type="molecule type" value="Genomic_DNA"/>
</dbReference>
<evidence type="ECO:0000313" key="1">
    <source>
        <dbReference type="EMBL" id="KRR26074.1"/>
    </source>
</evidence>
<accession>A0A0R3N2A6</accession>
<dbReference type="Pfam" id="PF20388">
    <property type="entry name" value="DUF6683"/>
    <property type="match status" value="1"/>
</dbReference>
<organism evidence="1 2">
    <name type="scientific">Bradyrhizobium lablabi</name>
    <dbReference type="NCBI Taxonomy" id="722472"/>
    <lineage>
        <taxon>Bacteria</taxon>
        <taxon>Pseudomonadati</taxon>
        <taxon>Pseudomonadota</taxon>
        <taxon>Alphaproteobacteria</taxon>
        <taxon>Hyphomicrobiales</taxon>
        <taxon>Nitrobacteraceae</taxon>
        <taxon>Bradyrhizobium</taxon>
    </lineage>
</organism>
<reference evidence="1 2" key="1">
    <citation type="submission" date="2014-03" db="EMBL/GenBank/DDBJ databases">
        <title>Bradyrhizobium valentinum sp. nov., isolated from effective nodules of Lupinus mariae-josephae, a lupine endemic of basic-lime soils in Eastern Spain.</title>
        <authorList>
            <person name="Duran D."/>
            <person name="Rey L."/>
            <person name="Navarro A."/>
            <person name="Busquets A."/>
            <person name="Imperial J."/>
            <person name="Ruiz-Argueso T."/>
        </authorList>
    </citation>
    <scope>NUCLEOTIDE SEQUENCE [LARGE SCALE GENOMIC DNA]</scope>
    <source>
        <strain evidence="1 2">CCBAU 23086</strain>
    </source>
</reference>
<dbReference type="AlphaFoldDB" id="A0A0R3N2A6"/>
<gene>
    <name evidence="1" type="ORF">CQ14_26640</name>
</gene>
<evidence type="ECO:0000313" key="2">
    <source>
        <dbReference type="Proteomes" id="UP000051660"/>
    </source>
</evidence>
<dbReference type="Proteomes" id="UP000051660">
    <property type="component" value="Unassembled WGS sequence"/>
</dbReference>
<comment type="caution">
    <text evidence="1">The sequence shown here is derived from an EMBL/GenBank/DDBJ whole genome shotgun (WGS) entry which is preliminary data.</text>
</comment>
<proteinExistence type="predicted"/>
<dbReference type="InterPro" id="IPR046505">
    <property type="entry name" value="DUF6683"/>
</dbReference>
<sequence length="217" mass="23337">MGRSYGNLALSQSILSGTRRLGDAAPSGSTAALPAPTTPAQIDAALNYTADPQRSERTRADVIKAISGSDAALRADLEKAFADDAVLKEFERVMAANGYSSRNIADNMTVLLQVSWETLSGSTASKAQILGIRQQVLGIFLGTPALRAMTNAERQDWAERIAYQVVLATIARQEALRSGDPARLKQVRQTTAAMLQAQVGIDMSQLRLTEQGFRKKS</sequence>